<sequence length="505" mass="57837">MEEVDKIIIDSLKHLECDISDDIQSLKQFDADMVVAAISICLEAVTPGITFPKKLPPSMSSRLNIASNLAQHIKDLGFKGDMGYQTILYCNEVEVRRVLMFLIERLPRETIKTIPIEQTGYVPRIVKIIEENIKDSLRQMWIPSSLLSSGVREYDGGYLVNSQGNSCPLQTENLNIPDLKNENEDITIIIPELKHYWIHNLPDVTKQCSSRKLIPSLLFKDNEFSENSSLSGAIKKQSQNVIVDEIQSNVKISLLPEDVKNSKKVIVEENVEKSKENKIVDLLNQLEDVKSKYVTLHEVIKNNELQLSQLRIMKHEEQEVLKDTLSKVKLKTKTLAVINKEENMAKLKNIVEIASDRLVELANQWNEVQTPLLDEYRSLQNTLTTEETKLQEEQLKLSNIKETHKKLIEDLREKSILEQSLTQNEIQKDAKHDETARKAYKLLAALRDECSCILKAVNDLGLAERESRNLQEQIETEKSKDFAVKLDRVCSDLEQIQKETQLLLT</sequence>
<comment type="caution">
    <text evidence="6">The sequence shown here is derived from an EMBL/GenBank/DDBJ whole genome shotgun (WGS) entry which is preliminary data.</text>
</comment>
<dbReference type="InterPro" id="IPR048348">
    <property type="entry name" value="CCDC22_CC"/>
</dbReference>
<dbReference type="PANTHER" id="PTHR15668:SF4">
    <property type="entry name" value="COILED-COIL DOMAIN-CONTAINING PROTEIN 22"/>
    <property type="match status" value="1"/>
</dbReference>
<proteinExistence type="inferred from homology"/>
<dbReference type="GO" id="GO:2000060">
    <property type="term" value="P:positive regulation of ubiquitin-dependent protein catabolic process"/>
    <property type="evidence" value="ECO:0007669"/>
    <property type="project" value="TreeGrafter"/>
</dbReference>
<feature type="domain" description="CCDC22 N-terminal" evidence="5">
    <location>
        <begin position="1"/>
        <end position="107"/>
    </location>
</feature>
<evidence type="ECO:0000259" key="4">
    <source>
        <dbReference type="Pfam" id="PF05667"/>
    </source>
</evidence>
<dbReference type="InterPro" id="IPR048349">
    <property type="entry name" value="CCDC22_N"/>
</dbReference>
<evidence type="ECO:0000313" key="6">
    <source>
        <dbReference type="EMBL" id="KAJ8949666.1"/>
    </source>
</evidence>
<dbReference type="Pfam" id="PF05667">
    <property type="entry name" value="CCDC22_CC"/>
    <property type="match status" value="1"/>
</dbReference>
<dbReference type="AlphaFoldDB" id="A0AAV8YFG6"/>
<evidence type="ECO:0000256" key="2">
    <source>
        <dbReference type="ARBA" id="ARBA00017553"/>
    </source>
</evidence>
<evidence type="ECO:0000256" key="3">
    <source>
        <dbReference type="SAM" id="Coils"/>
    </source>
</evidence>
<name>A0AAV8YFG6_9CUCU</name>
<keyword evidence="3" id="KW-0175">Coiled coil</keyword>
<reference evidence="6" key="1">
    <citation type="journal article" date="2023" name="Insect Mol. Biol.">
        <title>Genome sequencing provides insights into the evolution of gene families encoding plant cell wall-degrading enzymes in longhorned beetles.</title>
        <authorList>
            <person name="Shin N.R."/>
            <person name="Okamura Y."/>
            <person name="Kirsch R."/>
            <person name="Pauchet Y."/>
        </authorList>
    </citation>
    <scope>NUCLEOTIDE SEQUENCE</scope>
    <source>
        <strain evidence="6">RBIC_L_NR</strain>
    </source>
</reference>
<dbReference type="EMBL" id="JANEYF010002218">
    <property type="protein sequence ID" value="KAJ8949666.1"/>
    <property type="molecule type" value="Genomic_DNA"/>
</dbReference>
<protein>
    <recommendedName>
        <fullName evidence="2">Coiled-coil domain-containing protein 22 homolog</fullName>
    </recommendedName>
</protein>
<organism evidence="6 7">
    <name type="scientific">Rhamnusium bicolor</name>
    <dbReference type="NCBI Taxonomy" id="1586634"/>
    <lineage>
        <taxon>Eukaryota</taxon>
        <taxon>Metazoa</taxon>
        <taxon>Ecdysozoa</taxon>
        <taxon>Arthropoda</taxon>
        <taxon>Hexapoda</taxon>
        <taxon>Insecta</taxon>
        <taxon>Pterygota</taxon>
        <taxon>Neoptera</taxon>
        <taxon>Endopterygota</taxon>
        <taxon>Coleoptera</taxon>
        <taxon>Polyphaga</taxon>
        <taxon>Cucujiformia</taxon>
        <taxon>Chrysomeloidea</taxon>
        <taxon>Cerambycidae</taxon>
        <taxon>Lepturinae</taxon>
        <taxon>Rhagiini</taxon>
        <taxon>Rhamnusium</taxon>
    </lineage>
</organism>
<gene>
    <name evidence="6" type="ORF">NQ314_008127</name>
</gene>
<dbReference type="Proteomes" id="UP001162156">
    <property type="component" value="Unassembled WGS sequence"/>
</dbReference>
<evidence type="ECO:0000256" key="1">
    <source>
        <dbReference type="ARBA" id="ARBA00006438"/>
    </source>
</evidence>
<feature type="coiled-coil region" evidence="3">
    <location>
        <begin position="453"/>
        <end position="480"/>
    </location>
</feature>
<evidence type="ECO:0000313" key="7">
    <source>
        <dbReference type="Proteomes" id="UP001162156"/>
    </source>
</evidence>
<comment type="similarity">
    <text evidence="1">Belongs to the CCDC22 family.</text>
</comment>
<dbReference type="InterPro" id="IPR008530">
    <property type="entry name" value="CCDC22"/>
</dbReference>
<accession>A0AAV8YFG6</accession>
<dbReference type="GO" id="GO:0097602">
    <property type="term" value="F:cullin family protein binding"/>
    <property type="evidence" value="ECO:0007669"/>
    <property type="project" value="TreeGrafter"/>
</dbReference>
<feature type="coiled-coil region" evidence="3">
    <location>
        <begin position="337"/>
        <end position="410"/>
    </location>
</feature>
<keyword evidence="7" id="KW-1185">Reference proteome</keyword>
<feature type="domain" description="CCDC22 coiled-coil" evidence="4">
    <location>
        <begin position="235"/>
        <end position="422"/>
    </location>
</feature>
<evidence type="ECO:0000259" key="5">
    <source>
        <dbReference type="Pfam" id="PF21674"/>
    </source>
</evidence>
<dbReference type="PANTHER" id="PTHR15668">
    <property type="entry name" value="JM1 PROTEIN"/>
    <property type="match status" value="1"/>
</dbReference>
<dbReference type="Pfam" id="PF21674">
    <property type="entry name" value="CCDC22_N"/>
    <property type="match status" value="1"/>
</dbReference>